<dbReference type="RefSeq" id="WP_253869275.1">
    <property type="nucleotide sequence ID" value="NZ_BAABHM010000012.1"/>
</dbReference>
<gene>
    <name evidence="1" type="ORF">GCM10023198_31500</name>
</gene>
<sequence>MTITPMTDRAGDLRAQLVDGLRTGVRRPPLQLPVPIWEAMLAVPRHEFCPPGPALEDAYADDVVRSRRDETTGRTTPSVSAPGLLTALLACRPRSVRWQRRR</sequence>
<keyword evidence="2" id="KW-1185">Reference proteome</keyword>
<proteinExistence type="predicted"/>
<evidence type="ECO:0000313" key="1">
    <source>
        <dbReference type="EMBL" id="GAA4706840.1"/>
    </source>
</evidence>
<name>A0ABP8XIF4_9MICO</name>
<organism evidence="1 2">
    <name type="scientific">Promicromonospora umidemergens</name>
    <dbReference type="NCBI Taxonomy" id="629679"/>
    <lineage>
        <taxon>Bacteria</taxon>
        <taxon>Bacillati</taxon>
        <taxon>Actinomycetota</taxon>
        <taxon>Actinomycetes</taxon>
        <taxon>Micrococcales</taxon>
        <taxon>Promicromonosporaceae</taxon>
        <taxon>Promicromonospora</taxon>
    </lineage>
</organism>
<comment type="caution">
    <text evidence="1">The sequence shown here is derived from an EMBL/GenBank/DDBJ whole genome shotgun (WGS) entry which is preliminary data.</text>
</comment>
<reference evidence="2" key="1">
    <citation type="journal article" date="2019" name="Int. J. Syst. Evol. Microbiol.">
        <title>The Global Catalogue of Microorganisms (GCM) 10K type strain sequencing project: providing services to taxonomists for standard genome sequencing and annotation.</title>
        <authorList>
            <consortium name="The Broad Institute Genomics Platform"/>
            <consortium name="The Broad Institute Genome Sequencing Center for Infectious Disease"/>
            <person name="Wu L."/>
            <person name="Ma J."/>
        </authorList>
    </citation>
    <scope>NUCLEOTIDE SEQUENCE [LARGE SCALE GENOMIC DNA]</scope>
    <source>
        <strain evidence="2">JCM 17975</strain>
    </source>
</reference>
<evidence type="ECO:0000313" key="2">
    <source>
        <dbReference type="Proteomes" id="UP001500843"/>
    </source>
</evidence>
<accession>A0ABP8XIF4</accession>
<protein>
    <submittedName>
        <fullName evidence="1">Uncharacterized protein</fullName>
    </submittedName>
</protein>
<dbReference type="EMBL" id="BAABHM010000012">
    <property type="protein sequence ID" value="GAA4706840.1"/>
    <property type="molecule type" value="Genomic_DNA"/>
</dbReference>
<dbReference type="Proteomes" id="UP001500843">
    <property type="component" value="Unassembled WGS sequence"/>
</dbReference>